<sequence length="127" mass="14001">MTWMTMTQPRTFNPPLSPHLASAGTFASSPCCRCRSLPRARRLSLPHSVSLVSSCVSPHHSSSLAATIVRQSPLFVPTSFLAVSLPWYWFCLAVSMTGQLSSSFSLPMFEFLICARFACSLLRQGMK</sequence>
<keyword evidence="3" id="KW-1185">Reference proteome</keyword>
<proteinExistence type="predicted"/>
<dbReference type="Proteomes" id="UP001341840">
    <property type="component" value="Unassembled WGS sequence"/>
</dbReference>
<keyword evidence="1" id="KW-0472">Membrane</keyword>
<keyword evidence="1" id="KW-0812">Transmembrane</keyword>
<protein>
    <submittedName>
        <fullName evidence="2">Uncharacterized protein</fullName>
    </submittedName>
</protein>
<evidence type="ECO:0000313" key="2">
    <source>
        <dbReference type="EMBL" id="MED6124197.1"/>
    </source>
</evidence>
<accession>A0ABU6RJK0</accession>
<comment type="caution">
    <text evidence="2">The sequence shown here is derived from an EMBL/GenBank/DDBJ whole genome shotgun (WGS) entry which is preliminary data.</text>
</comment>
<reference evidence="2 3" key="1">
    <citation type="journal article" date="2023" name="Plants (Basel)">
        <title>Bridging the Gap: Combining Genomics and Transcriptomics Approaches to Understand Stylosanthes scabra, an Orphan Legume from the Brazilian Caatinga.</title>
        <authorList>
            <person name="Ferreira-Neto J.R.C."/>
            <person name="da Silva M.D."/>
            <person name="Binneck E."/>
            <person name="de Melo N.F."/>
            <person name="da Silva R.H."/>
            <person name="de Melo A.L.T.M."/>
            <person name="Pandolfi V."/>
            <person name="Bustamante F.O."/>
            <person name="Brasileiro-Vidal A.C."/>
            <person name="Benko-Iseppon A.M."/>
        </authorList>
    </citation>
    <scope>NUCLEOTIDE SEQUENCE [LARGE SCALE GENOMIC DNA]</scope>
    <source>
        <tissue evidence="2">Leaves</tissue>
    </source>
</reference>
<keyword evidence="1" id="KW-1133">Transmembrane helix</keyword>
<gene>
    <name evidence="2" type="ORF">PIB30_056801</name>
</gene>
<feature type="transmembrane region" description="Helical" evidence="1">
    <location>
        <begin position="74"/>
        <end position="98"/>
    </location>
</feature>
<evidence type="ECO:0000256" key="1">
    <source>
        <dbReference type="SAM" id="Phobius"/>
    </source>
</evidence>
<name>A0ABU6RJK0_9FABA</name>
<evidence type="ECO:0000313" key="3">
    <source>
        <dbReference type="Proteomes" id="UP001341840"/>
    </source>
</evidence>
<organism evidence="2 3">
    <name type="scientific">Stylosanthes scabra</name>
    <dbReference type="NCBI Taxonomy" id="79078"/>
    <lineage>
        <taxon>Eukaryota</taxon>
        <taxon>Viridiplantae</taxon>
        <taxon>Streptophyta</taxon>
        <taxon>Embryophyta</taxon>
        <taxon>Tracheophyta</taxon>
        <taxon>Spermatophyta</taxon>
        <taxon>Magnoliopsida</taxon>
        <taxon>eudicotyledons</taxon>
        <taxon>Gunneridae</taxon>
        <taxon>Pentapetalae</taxon>
        <taxon>rosids</taxon>
        <taxon>fabids</taxon>
        <taxon>Fabales</taxon>
        <taxon>Fabaceae</taxon>
        <taxon>Papilionoideae</taxon>
        <taxon>50 kb inversion clade</taxon>
        <taxon>dalbergioids sensu lato</taxon>
        <taxon>Dalbergieae</taxon>
        <taxon>Pterocarpus clade</taxon>
        <taxon>Stylosanthes</taxon>
    </lineage>
</organism>
<dbReference type="EMBL" id="JASCZI010030666">
    <property type="protein sequence ID" value="MED6124197.1"/>
    <property type="molecule type" value="Genomic_DNA"/>
</dbReference>